<feature type="chain" id="PRO_5021254208" description="Peptidase S28" evidence="6">
    <location>
        <begin position="21"/>
        <end position="549"/>
    </location>
</feature>
<dbReference type="OrthoDB" id="2130629at2759"/>
<keyword evidence="8" id="KW-1185">Reference proteome</keyword>
<name>A0A4Y9XX15_9AGAM</name>
<evidence type="ECO:0000313" key="8">
    <source>
        <dbReference type="Proteomes" id="UP000298327"/>
    </source>
</evidence>
<gene>
    <name evidence="7" type="ORF">EVG20_g9606</name>
</gene>
<dbReference type="GO" id="GO:0008239">
    <property type="term" value="F:dipeptidyl-peptidase activity"/>
    <property type="evidence" value="ECO:0007669"/>
    <property type="project" value="TreeGrafter"/>
</dbReference>
<feature type="signal peptide" evidence="6">
    <location>
        <begin position="1"/>
        <end position="20"/>
    </location>
</feature>
<evidence type="ECO:0000256" key="6">
    <source>
        <dbReference type="SAM" id="SignalP"/>
    </source>
</evidence>
<evidence type="ECO:0000256" key="1">
    <source>
        <dbReference type="ARBA" id="ARBA00011079"/>
    </source>
</evidence>
<dbReference type="Proteomes" id="UP000298327">
    <property type="component" value="Unassembled WGS sequence"/>
</dbReference>
<accession>A0A4Y9XX15</accession>
<dbReference type="AlphaFoldDB" id="A0A4Y9XX15"/>
<dbReference type="EMBL" id="SEOQ01000999">
    <property type="protein sequence ID" value="TFY54686.1"/>
    <property type="molecule type" value="Genomic_DNA"/>
</dbReference>
<keyword evidence="5" id="KW-0325">Glycoprotein</keyword>
<comment type="similarity">
    <text evidence="1">Belongs to the peptidase S28 family.</text>
</comment>
<sequence length="549" mass="60385">MLCPTLVALVALASLSGASALAFEPHRLRLHGPQAVNSWRRRSAHQPEHKRFAVQNAGVDVRAAGSDAAQFPVYNFTQPLDHFFNTTDATFPQRYWVNTRHYKAGTGAPVIVIDGGESPGDERLPFLDTGIADILAEATGGVGIVLEHRYYGDSVGVANFSTDNLRWLTNEQALEDSANFMRNVKFEGIDEDLTAPGTPWIYYGVRLVCGARSAHMKVLYPDIVYGAIASSGVTHAAITNWEYMDVIRLAANKTCSGNLVQAVAEVDKLLQSPATHNQTRALFGLTGIVHDDDFVSTISDPLGAWQNKNWDPSINDNSFDEFCDAVAANTTGARGNSFVTAPGGLNVSQGLLNYANYIKTNIASECDPSEQESCFGSYDTASYQAVGLEESWRLWTFQYCTVWGYLTTSPPDSKRPSILSNLLDLKYEHKICEQAFPPGKFFTVPALPNITDVNRLGNFAIAADRLAIIDGEIDPWRPDTPHSQYYAKPRPDTTTRPFKLIPGAVHHWDENGLADHSAEPSEIKTIHEQEVAFVQAWLKDFKKPANTTA</sequence>
<dbReference type="GO" id="GO:0070008">
    <property type="term" value="F:serine-type exopeptidase activity"/>
    <property type="evidence" value="ECO:0007669"/>
    <property type="project" value="InterPro"/>
</dbReference>
<dbReference type="PANTHER" id="PTHR11010">
    <property type="entry name" value="PROTEASE S28 PRO-X CARBOXYPEPTIDASE-RELATED"/>
    <property type="match status" value="1"/>
</dbReference>
<evidence type="ECO:0008006" key="9">
    <source>
        <dbReference type="Google" id="ProtNLM"/>
    </source>
</evidence>
<evidence type="ECO:0000256" key="4">
    <source>
        <dbReference type="ARBA" id="ARBA00022801"/>
    </source>
</evidence>
<evidence type="ECO:0000256" key="2">
    <source>
        <dbReference type="ARBA" id="ARBA00022670"/>
    </source>
</evidence>
<dbReference type="InterPro" id="IPR008758">
    <property type="entry name" value="Peptidase_S28"/>
</dbReference>
<dbReference type="GO" id="GO:0006508">
    <property type="term" value="P:proteolysis"/>
    <property type="evidence" value="ECO:0007669"/>
    <property type="project" value="UniProtKB-KW"/>
</dbReference>
<dbReference type="InterPro" id="IPR029058">
    <property type="entry name" value="AB_hydrolase_fold"/>
</dbReference>
<keyword evidence="2" id="KW-0645">Protease</keyword>
<dbReference type="PANTHER" id="PTHR11010:SF117">
    <property type="entry name" value="SERINE PROTEASE 16"/>
    <property type="match status" value="1"/>
</dbReference>
<evidence type="ECO:0000256" key="3">
    <source>
        <dbReference type="ARBA" id="ARBA00022729"/>
    </source>
</evidence>
<dbReference type="Pfam" id="PF05577">
    <property type="entry name" value="Peptidase_S28"/>
    <property type="match status" value="1"/>
</dbReference>
<reference evidence="7 8" key="1">
    <citation type="submission" date="2019-02" db="EMBL/GenBank/DDBJ databases">
        <title>Genome sequencing of the rare red list fungi Dentipellis fragilis.</title>
        <authorList>
            <person name="Buettner E."/>
            <person name="Kellner H."/>
        </authorList>
    </citation>
    <scope>NUCLEOTIDE SEQUENCE [LARGE SCALE GENOMIC DNA]</scope>
    <source>
        <strain evidence="7 8">DSM 105465</strain>
    </source>
</reference>
<dbReference type="Gene3D" id="3.40.50.1820">
    <property type="entry name" value="alpha/beta hydrolase"/>
    <property type="match status" value="2"/>
</dbReference>
<keyword evidence="4" id="KW-0378">Hydrolase</keyword>
<protein>
    <recommendedName>
        <fullName evidence="9">Peptidase S28</fullName>
    </recommendedName>
</protein>
<organism evidence="7 8">
    <name type="scientific">Dentipellis fragilis</name>
    <dbReference type="NCBI Taxonomy" id="205917"/>
    <lineage>
        <taxon>Eukaryota</taxon>
        <taxon>Fungi</taxon>
        <taxon>Dikarya</taxon>
        <taxon>Basidiomycota</taxon>
        <taxon>Agaricomycotina</taxon>
        <taxon>Agaricomycetes</taxon>
        <taxon>Russulales</taxon>
        <taxon>Hericiaceae</taxon>
        <taxon>Dentipellis</taxon>
    </lineage>
</organism>
<evidence type="ECO:0000313" key="7">
    <source>
        <dbReference type="EMBL" id="TFY54686.1"/>
    </source>
</evidence>
<proteinExistence type="inferred from homology"/>
<comment type="caution">
    <text evidence="7">The sequence shown here is derived from an EMBL/GenBank/DDBJ whole genome shotgun (WGS) entry which is preliminary data.</text>
</comment>
<dbReference type="SUPFAM" id="SSF53474">
    <property type="entry name" value="alpha/beta-Hydrolases"/>
    <property type="match status" value="1"/>
</dbReference>
<keyword evidence="3 6" id="KW-0732">Signal</keyword>
<evidence type="ECO:0000256" key="5">
    <source>
        <dbReference type="ARBA" id="ARBA00023180"/>
    </source>
</evidence>